<dbReference type="GO" id="GO:0005737">
    <property type="term" value="C:cytoplasm"/>
    <property type="evidence" value="ECO:0007669"/>
    <property type="project" value="UniProtKB-UniRule"/>
</dbReference>
<dbReference type="Gene3D" id="3.40.1550.20">
    <property type="entry name" value="Transcriptional regulator MraZ domain"/>
    <property type="match status" value="1"/>
</dbReference>
<dbReference type="GO" id="GO:2000143">
    <property type="term" value="P:negative regulation of DNA-templated transcription initiation"/>
    <property type="evidence" value="ECO:0007669"/>
    <property type="project" value="TreeGrafter"/>
</dbReference>
<name>A0A1M5NZ39_9FIRM</name>
<dbReference type="SUPFAM" id="SSF89447">
    <property type="entry name" value="AbrB/MazE/MraZ-like"/>
    <property type="match status" value="1"/>
</dbReference>
<sequence>MFLGEYQHSLDAKGRITIPAKFRESLGDRFIATKGLDNCIFLYPLAEWRQIEEKLKKLPLTRADVRAFVRFFFAGASELELDKQGRTVLPPNLRDYAQIEKDIVIIGVGTRIEIWAADSWVNYAKEAEASYEDIAEKMVDLGI</sequence>
<dbReference type="GO" id="GO:0000976">
    <property type="term" value="F:transcription cis-regulatory region binding"/>
    <property type="evidence" value="ECO:0007669"/>
    <property type="project" value="TreeGrafter"/>
</dbReference>
<dbReference type="AlphaFoldDB" id="A0A1M5NZ39"/>
<evidence type="ECO:0000259" key="8">
    <source>
        <dbReference type="PROSITE" id="PS51740"/>
    </source>
</evidence>
<keyword evidence="4 7" id="KW-0805">Transcription regulation</keyword>
<dbReference type="PROSITE" id="PS51740">
    <property type="entry name" value="SPOVT_ABRB"/>
    <property type="match status" value="2"/>
</dbReference>
<dbReference type="InterPro" id="IPR007159">
    <property type="entry name" value="SpoVT-AbrB_dom"/>
</dbReference>
<dbReference type="InterPro" id="IPR037914">
    <property type="entry name" value="SpoVT-AbrB_sf"/>
</dbReference>
<keyword evidence="3" id="KW-0677">Repeat</keyword>
<dbReference type="Pfam" id="PF02381">
    <property type="entry name" value="MraZ"/>
    <property type="match status" value="2"/>
</dbReference>
<dbReference type="FunFam" id="3.40.1550.20:FF:000002">
    <property type="entry name" value="Transcriptional regulator MraZ"/>
    <property type="match status" value="1"/>
</dbReference>
<dbReference type="STRING" id="1123382.SAMN02745221_01330"/>
<dbReference type="GO" id="GO:0009295">
    <property type="term" value="C:nucleoid"/>
    <property type="evidence" value="ECO:0007669"/>
    <property type="project" value="UniProtKB-SubCell"/>
</dbReference>
<dbReference type="Proteomes" id="UP000242329">
    <property type="component" value="Unassembled WGS sequence"/>
</dbReference>
<evidence type="ECO:0000256" key="1">
    <source>
        <dbReference type="ARBA" id="ARBA00013860"/>
    </source>
</evidence>
<evidence type="ECO:0000256" key="5">
    <source>
        <dbReference type="ARBA" id="ARBA00023125"/>
    </source>
</evidence>
<dbReference type="NCBIfam" id="TIGR00242">
    <property type="entry name" value="division/cell wall cluster transcriptional repressor MraZ"/>
    <property type="match status" value="1"/>
</dbReference>
<dbReference type="PANTHER" id="PTHR34701">
    <property type="entry name" value="TRANSCRIPTIONAL REGULATOR MRAZ"/>
    <property type="match status" value="1"/>
</dbReference>
<dbReference type="OrthoDB" id="9807753at2"/>
<comment type="similarity">
    <text evidence="7">Belongs to the MraZ family.</text>
</comment>
<keyword evidence="2 7" id="KW-0963">Cytoplasm</keyword>
<dbReference type="InterPro" id="IPR003444">
    <property type="entry name" value="MraZ"/>
</dbReference>
<comment type="subcellular location">
    <subcellularLocation>
        <location evidence="7">Cytoplasm</location>
        <location evidence="7">Nucleoid</location>
    </subcellularLocation>
</comment>
<dbReference type="CDD" id="cd16321">
    <property type="entry name" value="MraZ_C"/>
    <property type="match status" value="1"/>
</dbReference>
<keyword evidence="6 7" id="KW-0804">Transcription</keyword>
<feature type="domain" description="SpoVT-AbrB" evidence="8">
    <location>
        <begin position="76"/>
        <end position="119"/>
    </location>
</feature>
<evidence type="ECO:0000256" key="7">
    <source>
        <dbReference type="HAMAP-Rule" id="MF_01008"/>
    </source>
</evidence>
<dbReference type="RefSeq" id="WP_073091865.1">
    <property type="nucleotide sequence ID" value="NZ_FQWY01000019.1"/>
</dbReference>
<evidence type="ECO:0000256" key="3">
    <source>
        <dbReference type="ARBA" id="ARBA00022737"/>
    </source>
</evidence>
<gene>
    <name evidence="7" type="primary">mraZ</name>
    <name evidence="9" type="ORF">SAMN02745221_01330</name>
</gene>
<dbReference type="InterPro" id="IPR020603">
    <property type="entry name" value="MraZ_dom"/>
</dbReference>
<evidence type="ECO:0000313" key="9">
    <source>
        <dbReference type="EMBL" id="SHG94725.1"/>
    </source>
</evidence>
<dbReference type="HAMAP" id="MF_01008">
    <property type="entry name" value="MraZ"/>
    <property type="match status" value="1"/>
</dbReference>
<evidence type="ECO:0000256" key="4">
    <source>
        <dbReference type="ARBA" id="ARBA00023015"/>
    </source>
</evidence>
<comment type="subunit">
    <text evidence="7">Forms oligomers.</text>
</comment>
<organism evidence="9 10">
    <name type="scientific">Thermosyntropha lipolytica DSM 11003</name>
    <dbReference type="NCBI Taxonomy" id="1123382"/>
    <lineage>
        <taxon>Bacteria</taxon>
        <taxon>Bacillati</taxon>
        <taxon>Bacillota</taxon>
        <taxon>Clostridia</taxon>
        <taxon>Eubacteriales</taxon>
        <taxon>Syntrophomonadaceae</taxon>
        <taxon>Thermosyntropha</taxon>
    </lineage>
</organism>
<proteinExistence type="inferred from homology"/>
<dbReference type="EMBL" id="FQWY01000019">
    <property type="protein sequence ID" value="SHG94725.1"/>
    <property type="molecule type" value="Genomic_DNA"/>
</dbReference>
<dbReference type="InterPro" id="IPR038619">
    <property type="entry name" value="MraZ_sf"/>
</dbReference>
<reference evidence="10" key="1">
    <citation type="submission" date="2016-11" db="EMBL/GenBank/DDBJ databases">
        <authorList>
            <person name="Varghese N."/>
            <person name="Submissions S."/>
        </authorList>
    </citation>
    <scope>NUCLEOTIDE SEQUENCE [LARGE SCALE GENOMIC DNA]</scope>
    <source>
        <strain evidence="10">DSM 11003</strain>
    </source>
</reference>
<keyword evidence="10" id="KW-1185">Reference proteome</keyword>
<dbReference type="InterPro" id="IPR035644">
    <property type="entry name" value="MraZ_C"/>
</dbReference>
<dbReference type="CDD" id="cd16320">
    <property type="entry name" value="MraZ_N"/>
    <property type="match status" value="1"/>
</dbReference>
<evidence type="ECO:0000256" key="6">
    <source>
        <dbReference type="ARBA" id="ARBA00023163"/>
    </source>
</evidence>
<accession>A0A1M5NZ39</accession>
<feature type="domain" description="SpoVT-AbrB" evidence="8">
    <location>
        <begin position="5"/>
        <end position="47"/>
    </location>
</feature>
<dbReference type="InterPro" id="IPR035642">
    <property type="entry name" value="MraZ_N"/>
</dbReference>
<evidence type="ECO:0000313" key="10">
    <source>
        <dbReference type="Proteomes" id="UP000242329"/>
    </source>
</evidence>
<protein>
    <recommendedName>
        <fullName evidence="1 7">Transcriptional regulator MraZ</fullName>
    </recommendedName>
</protein>
<evidence type="ECO:0000256" key="2">
    <source>
        <dbReference type="ARBA" id="ARBA00022490"/>
    </source>
</evidence>
<dbReference type="PANTHER" id="PTHR34701:SF1">
    <property type="entry name" value="TRANSCRIPTIONAL REGULATOR MRAZ"/>
    <property type="match status" value="1"/>
</dbReference>
<keyword evidence="5 7" id="KW-0238">DNA-binding</keyword>
<dbReference type="GO" id="GO:0003700">
    <property type="term" value="F:DNA-binding transcription factor activity"/>
    <property type="evidence" value="ECO:0007669"/>
    <property type="project" value="UniProtKB-UniRule"/>
</dbReference>